<evidence type="ECO:0000256" key="2">
    <source>
        <dbReference type="ARBA" id="ARBA00022723"/>
    </source>
</evidence>
<evidence type="ECO:0000313" key="6">
    <source>
        <dbReference type="EMBL" id="PRY33373.1"/>
    </source>
</evidence>
<name>A0A2T0SJ22_9ACTN</name>
<dbReference type="AlphaFoldDB" id="A0A2T0SJ22"/>
<evidence type="ECO:0000256" key="4">
    <source>
        <dbReference type="ARBA" id="ARBA00022833"/>
    </source>
</evidence>
<evidence type="ECO:0000313" key="7">
    <source>
        <dbReference type="Proteomes" id="UP000239209"/>
    </source>
</evidence>
<dbReference type="OrthoDB" id="5177904at2"/>
<dbReference type="RefSeq" id="WP_106124675.1">
    <property type="nucleotide sequence ID" value="NZ_PVZG01000001.1"/>
</dbReference>
<sequence>MNRFQVAGTVRTHQIGRLRVSYVPDGLVKMVPGFLFPATTPEDWVAGARFLDADGWLTVSSGGLLVEHERRAILLESGYGPHPEPVSSPEHGTALMYGGAFVDNLRELGRRPDQIEAVAISHLHLEHFGWAAQPQFAHAEVLLSEAEWAARDAGFGVTPQVVAALEPRFRAITAGEEIFPGVTALALPGHTAGQTGFVLDGGDGTRLLVFADVMHSPIQVTHPGWHLVGEPDPQRSEQTRREILRQLKDESTIGFGIHFADAQFGRPRETPDGLIWEPLP</sequence>
<dbReference type="InterPro" id="IPR001279">
    <property type="entry name" value="Metallo-B-lactamas"/>
</dbReference>
<dbReference type="GO" id="GO:0046872">
    <property type="term" value="F:metal ion binding"/>
    <property type="evidence" value="ECO:0007669"/>
    <property type="project" value="UniProtKB-KW"/>
</dbReference>
<dbReference type="GO" id="GO:0016787">
    <property type="term" value="F:hydrolase activity"/>
    <property type="evidence" value="ECO:0007669"/>
    <property type="project" value="UniProtKB-KW"/>
</dbReference>
<dbReference type="PANTHER" id="PTHR42978:SF6">
    <property type="entry name" value="QUORUM-QUENCHING LACTONASE YTNP-RELATED"/>
    <property type="match status" value="1"/>
</dbReference>
<dbReference type="Proteomes" id="UP000239209">
    <property type="component" value="Unassembled WGS sequence"/>
</dbReference>
<gene>
    <name evidence="6" type="ORF">CLV70_101535</name>
</gene>
<dbReference type="Gene3D" id="3.60.15.10">
    <property type="entry name" value="Ribonuclease Z/Hydroxyacylglutathione hydrolase-like"/>
    <property type="match status" value="1"/>
</dbReference>
<protein>
    <submittedName>
        <fullName evidence="6">Metallo-beta-lactamase superfamily protein</fullName>
    </submittedName>
</protein>
<dbReference type="SUPFAM" id="SSF56281">
    <property type="entry name" value="Metallo-hydrolase/oxidoreductase"/>
    <property type="match status" value="1"/>
</dbReference>
<evidence type="ECO:0000256" key="1">
    <source>
        <dbReference type="ARBA" id="ARBA00007749"/>
    </source>
</evidence>
<comment type="caution">
    <text evidence="6">The sequence shown here is derived from an EMBL/GenBank/DDBJ whole genome shotgun (WGS) entry which is preliminary data.</text>
</comment>
<evidence type="ECO:0000259" key="5">
    <source>
        <dbReference type="SMART" id="SM00849"/>
    </source>
</evidence>
<dbReference type="EMBL" id="PVZG01000001">
    <property type="protein sequence ID" value="PRY33373.1"/>
    <property type="molecule type" value="Genomic_DNA"/>
</dbReference>
<dbReference type="Pfam" id="PF00753">
    <property type="entry name" value="Lactamase_B"/>
    <property type="match status" value="1"/>
</dbReference>
<keyword evidence="3" id="KW-0378">Hydrolase</keyword>
<comment type="similarity">
    <text evidence="1">Belongs to the metallo-beta-lactamase superfamily.</text>
</comment>
<keyword evidence="2" id="KW-0479">Metal-binding</keyword>
<feature type="domain" description="Metallo-beta-lactamase" evidence="5">
    <location>
        <begin position="60"/>
        <end position="258"/>
    </location>
</feature>
<accession>A0A2T0SJ22</accession>
<dbReference type="SMART" id="SM00849">
    <property type="entry name" value="Lactamase_B"/>
    <property type="match status" value="1"/>
</dbReference>
<reference evidence="6 7" key="1">
    <citation type="submission" date="2018-03" db="EMBL/GenBank/DDBJ databases">
        <title>Genomic Encyclopedia of Archaeal and Bacterial Type Strains, Phase II (KMG-II): from individual species to whole genera.</title>
        <authorList>
            <person name="Goeker M."/>
        </authorList>
    </citation>
    <scope>NUCLEOTIDE SEQUENCE [LARGE SCALE GENOMIC DNA]</scope>
    <source>
        <strain evidence="6 7">DSM 45348</strain>
    </source>
</reference>
<dbReference type="PANTHER" id="PTHR42978">
    <property type="entry name" value="QUORUM-QUENCHING LACTONASE YTNP-RELATED-RELATED"/>
    <property type="match status" value="1"/>
</dbReference>
<evidence type="ECO:0000256" key="3">
    <source>
        <dbReference type="ARBA" id="ARBA00022801"/>
    </source>
</evidence>
<proteinExistence type="inferred from homology"/>
<dbReference type="InterPro" id="IPR036866">
    <property type="entry name" value="RibonucZ/Hydroxyglut_hydro"/>
</dbReference>
<dbReference type="InterPro" id="IPR051013">
    <property type="entry name" value="MBL_superfamily_lactonases"/>
</dbReference>
<keyword evidence="4" id="KW-0862">Zinc</keyword>
<keyword evidence="7" id="KW-1185">Reference proteome</keyword>
<organism evidence="6 7">
    <name type="scientific">Pseudosporangium ferrugineum</name>
    <dbReference type="NCBI Taxonomy" id="439699"/>
    <lineage>
        <taxon>Bacteria</taxon>
        <taxon>Bacillati</taxon>
        <taxon>Actinomycetota</taxon>
        <taxon>Actinomycetes</taxon>
        <taxon>Micromonosporales</taxon>
        <taxon>Micromonosporaceae</taxon>
        <taxon>Pseudosporangium</taxon>
    </lineage>
</organism>